<dbReference type="EMBL" id="FUYP01000013">
    <property type="protein sequence ID" value="SKB67619.1"/>
    <property type="molecule type" value="Genomic_DNA"/>
</dbReference>
<dbReference type="InterPro" id="IPR014057">
    <property type="entry name" value="HI1420"/>
</dbReference>
<dbReference type="AlphaFoldDB" id="A0A1T5D7H3"/>
<organism evidence="2 3">
    <name type="scientific">Sphingopyxis flava</name>
    <dbReference type="NCBI Taxonomy" id="1507287"/>
    <lineage>
        <taxon>Bacteria</taxon>
        <taxon>Pseudomonadati</taxon>
        <taxon>Pseudomonadota</taxon>
        <taxon>Alphaproteobacteria</taxon>
        <taxon>Sphingomonadales</taxon>
        <taxon>Sphingomonadaceae</taxon>
        <taxon>Sphingopyxis</taxon>
    </lineage>
</organism>
<accession>A0A1T5D7H3</accession>
<evidence type="ECO:0000256" key="1">
    <source>
        <dbReference type="SAM" id="MobiDB-lite"/>
    </source>
</evidence>
<sequence>MAAGDATLNTSVELKTYVVAERLGGEPEIFHYLDAAFEDLDPAIISSALADVARARGMTSDRQRGRNHPCGPLPCASR</sequence>
<reference evidence="3" key="1">
    <citation type="submission" date="2017-02" db="EMBL/GenBank/DDBJ databases">
        <authorList>
            <person name="Varghese N."/>
            <person name="Submissions S."/>
        </authorList>
    </citation>
    <scope>NUCLEOTIDE SEQUENCE [LARGE SCALE GENOMIC DNA]</scope>
    <source>
        <strain evidence="3">R11H</strain>
    </source>
</reference>
<gene>
    <name evidence="2" type="ORF">SAMN06295937_101348</name>
</gene>
<dbReference type="Pfam" id="PF21716">
    <property type="entry name" value="dnstrm_HI1420"/>
    <property type="match status" value="1"/>
</dbReference>
<protein>
    <submittedName>
        <fullName evidence="2">Probable addiction module antidote protein</fullName>
    </submittedName>
</protein>
<keyword evidence="3" id="KW-1185">Reference proteome</keyword>
<dbReference type="Proteomes" id="UP000190044">
    <property type="component" value="Unassembled WGS sequence"/>
</dbReference>
<evidence type="ECO:0000313" key="2">
    <source>
        <dbReference type="EMBL" id="SKB67619.1"/>
    </source>
</evidence>
<evidence type="ECO:0000313" key="3">
    <source>
        <dbReference type="Proteomes" id="UP000190044"/>
    </source>
</evidence>
<proteinExistence type="predicted"/>
<feature type="region of interest" description="Disordered" evidence="1">
    <location>
        <begin position="56"/>
        <end position="78"/>
    </location>
</feature>
<name>A0A1T5D7H3_9SPHN</name>